<dbReference type="OrthoDB" id="30417at2759"/>
<dbReference type="GO" id="GO:0097552">
    <property type="term" value="P:mitochondrial double-strand break repair via homologous recombination"/>
    <property type="evidence" value="ECO:0007669"/>
    <property type="project" value="TreeGrafter"/>
</dbReference>
<feature type="domain" description="Mre11 DNA-binding" evidence="1">
    <location>
        <begin position="4"/>
        <end position="163"/>
    </location>
</feature>
<evidence type="ECO:0000313" key="2">
    <source>
        <dbReference type="EMBL" id="OMJ18540.1"/>
    </source>
</evidence>
<dbReference type="Pfam" id="PF04152">
    <property type="entry name" value="Mre11_DNA_bind"/>
    <property type="match status" value="1"/>
</dbReference>
<accession>A0A1R1XV73</accession>
<name>A0A1R1XV73_9FUNG</name>
<dbReference type="GO" id="GO:0031573">
    <property type="term" value="P:mitotic intra-S DNA damage checkpoint signaling"/>
    <property type="evidence" value="ECO:0007669"/>
    <property type="project" value="TreeGrafter"/>
</dbReference>
<dbReference type="AlphaFoldDB" id="A0A1R1XV73"/>
<dbReference type="PANTHER" id="PTHR10139">
    <property type="entry name" value="DOUBLE-STRAND BREAK REPAIR PROTEIN MRE11"/>
    <property type="match status" value="1"/>
</dbReference>
<dbReference type="GO" id="GO:0030870">
    <property type="term" value="C:Mre11 complex"/>
    <property type="evidence" value="ECO:0007669"/>
    <property type="project" value="TreeGrafter"/>
</dbReference>
<dbReference type="GO" id="GO:0035861">
    <property type="term" value="C:site of double-strand break"/>
    <property type="evidence" value="ECO:0007669"/>
    <property type="project" value="TreeGrafter"/>
</dbReference>
<protein>
    <submittedName>
        <fullName evidence="2">Double-strand break repair protein MRE11A</fullName>
    </submittedName>
</protein>
<evidence type="ECO:0000259" key="1">
    <source>
        <dbReference type="SMART" id="SM01347"/>
    </source>
</evidence>
<dbReference type="SMART" id="SM01347">
    <property type="entry name" value="Mre11_DNA_bind"/>
    <property type="match status" value="1"/>
</dbReference>
<dbReference type="GO" id="GO:0000724">
    <property type="term" value="P:double-strand break repair via homologous recombination"/>
    <property type="evidence" value="ECO:0007669"/>
    <property type="project" value="TreeGrafter"/>
</dbReference>
<dbReference type="InterPro" id="IPR007281">
    <property type="entry name" value="Mre11_DNA-bd"/>
</dbReference>
<proteinExistence type="predicted"/>
<dbReference type="GO" id="GO:0006303">
    <property type="term" value="P:double-strand break repair via nonhomologous end joining"/>
    <property type="evidence" value="ECO:0007669"/>
    <property type="project" value="TreeGrafter"/>
</dbReference>
<keyword evidence="3" id="KW-1185">Reference proteome</keyword>
<dbReference type="STRING" id="133412.A0A1R1XV73"/>
<dbReference type="PANTHER" id="PTHR10139:SF1">
    <property type="entry name" value="DOUBLE-STRAND BREAK REPAIR PROTEIN MRE11"/>
    <property type="match status" value="1"/>
</dbReference>
<dbReference type="GO" id="GO:0000014">
    <property type="term" value="F:single-stranded DNA endodeoxyribonuclease activity"/>
    <property type="evidence" value="ECO:0007669"/>
    <property type="project" value="TreeGrafter"/>
</dbReference>
<dbReference type="Proteomes" id="UP000187283">
    <property type="component" value="Unassembled WGS sequence"/>
</dbReference>
<comment type="caution">
    <text evidence="2">The sequence shown here is derived from an EMBL/GenBank/DDBJ whole genome shotgun (WGS) entry which is preliminary data.</text>
</comment>
<dbReference type="Gene3D" id="3.30.110.110">
    <property type="entry name" value="Mre11, capping domain"/>
    <property type="match status" value="1"/>
</dbReference>
<evidence type="ECO:0000313" key="3">
    <source>
        <dbReference type="Proteomes" id="UP000187283"/>
    </source>
</evidence>
<gene>
    <name evidence="2" type="ORF">AYI70_g5306</name>
</gene>
<dbReference type="EMBL" id="LSSN01001722">
    <property type="protein sequence ID" value="OMJ18540.1"/>
    <property type="molecule type" value="Genomic_DNA"/>
</dbReference>
<dbReference type="GO" id="GO:0007095">
    <property type="term" value="P:mitotic G2 DNA damage checkpoint signaling"/>
    <property type="evidence" value="ECO:0007669"/>
    <property type="project" value="TreeGrafter"/>
</dbReference>
<dbReference type="GO" id="GO:0042138">
    <property type="term" value="P:meiotic DNA double-strand break formation"/>
    <property type="evidence" value="ECO:0007669"/>
    <property type="project" value="TreeGrafter"/>
</dbReference>
<dbReference type="GO" id="GO:0000723">
    <property type="term" value="P:telomere maintenance"/>
    <property type="evidence" value="ECO:0007669"/>
    <property type="project" value="TreeGrafter"/>
</dbReference>
<organism evidence="2 3">
    <name type="scientific">Smittium culicis</name>
    <dbReference type="NCBI Taxonomy" id="133412"/>
    <lineage>
        <taxon>Eukaryota</taxon>
        <taxon>Fungi</taxon>
        <taxon>Fungi incertae sedis</taxon>
        <taxon>Zoopagomycota</taxon>
        <taxon>Kickxellomycotina</taxon>
        <taxon>Harpellomycetes</taxon>
        <taxon>Harpellales</taxon>
        <taxon>Legeriomycetaceae</taxon>
        <taxon>Smittium</taxon>
    </lineage>
</organism>
<sequence length="174" mass="19772">MSNIELSKVPQIKQFATEDKIINYLRSQADINIKYAATKYKEQLSENRYNVTNFLGSDPKPLIRVKVEYSGGFEPFFAHRFGLSFVDIVANPRDILLFYKNRKTKLLLENPKALTENADFAYNSDEDKTVSGNKVGKVVESFIETADLSFLVDLELNEAVRQFVDKGDNAAFSV</sequence>
<reference evidence="2 3" key="1">
    <citation type="submission" date="2017-01" db="EMBL/GenBank/DDBJ databases">
        <authorList>
            <person name="Mah S.A."/>
            <person name="Swanson W.J."/>
            <person name="Moy G.W."/>
            <person name="Vacquier V.D."/>
        </authorList>
    </citation>
    <scope>NUCLEOTIDE SEQUENCE [LARGE SCALE GENOMIC DNA]</scope>
    <source>
        <strain evidence="2 3">GSMNP</strain>
    </source>
</reference>
<dbReference type="InterPro" id="IPR038487">
    <property type="entry name" value="Mre11_capping_dom"/>
</dbReference>
<dbReference type="GO" id="GO:0030145">
    <property type="term" value="F:manganese ion binding"/>
    <property type="evidence" value="ECO:0007669"/>
    <property type="project" value="InterPro"/>
</dbReference>